<gene>
    <name evidence="1" type="ORF">CPB84DRAFT_1799964</name>
</gene>
<protein>
    <submittedName>
        <fullName evidence="1">Uncharacterized protein</fullName>
    </submittedName>
</protein>
<proteinExistence type="predicted"/>
<sequence>MASSILPGMRCEHASGYTGHGSGLINPCKSCMQMLNIMHELKATISPTKATAVETSTSDLTDMPEGIQATNMTHLTPPAYRKGLKTPCSSKKILHLMFASEGGRAKVPAVGGSDDSPGGVEKIRTSSRYDCKHIQGHTYRATLHICGGVGLAASNGVCGPPTPLSPS</sequence>
<dbReference type="EMBL" id="JADNYJ010000279">
    <property type="protein sequence ID" value="KAF8872108.1"/>
    <property type="molecule type" value="Genomic_DNA"/>
</dbReference>
<dbReference type="AlphaFoldDB" id="A0A9P5NAK4"/>
<feature type="non-terminal residue" evidence="1">
    <location>
        <position position="167"/>
    </location>
</feature>
<name>A0A9P5NAK4_GYMJU</name>
<organism evidence="1 2">
    <name type="scientific">Gymnopilus junonius</name>
    <name type="common">Spectacular rustgill mushroom</name>
    <name type="synonym">Gymnopilus spectabilis subsp. junonius</name>
    <dbReference type="NCBI Taxonomy" id="109634"/>
    <lineage>
        <taxon>Eukaryota</taxon>
        <taxon>Fungi</taxon>
        <taxon>Dikarya</taxon>
        <taxon>Basidiomycota</taxon>
        <taxon>Agaricomycotina</taxon>
        <taxon>Agaricomycetes</taxon>
        <taxon>Agaricomycetidae</taxon>
        <taxon>Agaricales</taxon>
        <taxon>Agaricineae</taxon>
        <taxon>Hymenogastraceae</taxon>
        <taxon>Gymnopilus</taxon>
    </lineage>
</organism>
<accession>A0A9P5NAK4</accession>
<dbReference type="Proteomes" id="UP000724874">
    <property type="component" value="Unassembled WGS sequence"/>
</dbReference>
<reference evidence="1" key="1">
    <citation type="submission" date="2020-11" db="EMBL/GenBank/DDBJ databases">
        <authorList>
            <consortium name="DOE Joint Genome Institute"/>
            <person name="Ahrendt S."/>
            <person name="Riley R."/>
            <person name="Andreopoulos W."/>
            <person name="LaButti K."/>
            <person name="Pangilinan J."/>
            <person name="Ruiz-duenas F.J."/>
            <person name="Barrasa J.M."/>
            <person name="Sanchez-Garcia M."/>
            <person name="Camarero S."/>
            <person name="Miyauchi S."/>
            <person name="Serrano A."/>
            <person name="Linde D."/>
            <person name="Babiker R."/>
            <person name="Drula E."/>
            <person name="Ayuso-Fernandez I."/>
            <person name="Pacheco R."/>
            <person name="Padilla G."/>
            <person name="Ferreira P."/>
            <person name="Barriuso J."/>
            <person name="Kellner H."/>
            <person name="Castanera R."/>
            <person name="Alfaro M."/>
            <person name="Ramirez L."/>
            <person name="Pisabarro A.G."/>
            <person name="Kuo A."/>
            <person name="Tritt A."/>
            <person name="Lipzen A."/>
            <person name="He G."/>
            <person name="Yan M."/>
            <person name="Ng V."/>
            <person name="Cullen D."/>
            <person name="Martin F."/>
            <person name="Rosso M.-N."/>
            <person name="Henrissat B."/>
            <person name="Hibbett D."/>
            <person name="Martinez A.T."/>
            <person name="Grigoriev I.V."/>
        </authorList>
    </citation>
    <scope>NUCLEOTIDE SEQUENCE</scope>
    <source>
        <strain evidence="1">AH 44721</strain>
    </source>
</reference>
<keyword evidence="2" id="KW-1185">Reference proteome</keyword>
<evidence type="ECO:0000313" key="1">
    <source>
        <dbReference type="EMBL" id="KAF8872108.1"/>
    </source>
</evidence>
<evidence type="ECO:0000313" key="2">
    <source>
        <dbReference type="Proteomes" id="UP000724874"/>
    </source>
</evidence>
<comment type="caution">
    <text evidence="1">The sequence shown here is derived from an EMBL/GenBank/DDBJ whole genome shotgun (WGS) entry which is preliminary data.</text>
</comment>